<evidence type="ECO:0000313" key="2">
    <source>
        <dbReference type="EMBL" id="CAG9765517.1"/>
    </source>
</evidence>
<dbReference type="EMBL" id="OU892278">
    <property type="protein sequence ID" value="CAG9765517.1"/>
    <property type="molecule type" value="Genomic_DNA"/>
</dbReference>
<protein>
    <submittedName>
        <fullName evidence="2">Uncharacterized protein</fullName>
    </submittedName>
</protein>
<feature type="transmembrane region" description="Helical" evidence="1">
    <location>
        <begin position="97"/>
        <end position="117"/>
    </location>
</feature>
<gene>
    <name evidence="2" type="ORF">CEUTPL_LOCUS6122</name>
</gene>
<sequence>MLVKHPKTSLRKWIKRGALVAAVFEVAAFGVTYFGWSKINRDRETRKHLKENYPFILEVYYRTSELIDSTNQVRKVDEAYWKAISTPEVTLMEPSRFIKSLFWLTSLTGFGYILLLTTTPKEEQFKKVSNDYPGVDKFNKLTKQEQLLAVLEKASRSDKPIYRLSKEEIDKDIRK</sequence>
<organism evidence="2 3">
    <name type="scientific">Ceutorhynchus assimilis</name>
    <name type="common">cabbage seed weevil</name>
    <dbReference type="NCBI Taxonomy" id="467358"/>
    <lineage>
        <taxon>Eukaryota</taxon>
        <taxon>Metazoa</taxon>
        <taxon>Ecdysozoa</taxon>
        <taxon>Arthropoda</taxon>
        <taxon>Hexapoda</taxon>
        <taxon>Insecta</taxon>
        <taxon>Pterygota</taxon>
        <taxon>Neoptera</taxon>
        <taxon>Endopterygota</taxon>
        <taxon>Coleoptera</taxon>
        <taxon>Polyphaga</taxon>
        <taxon>Cucujiformia</taxon>
        <taxon>Curculionidae</taxon>
        <taxon>Ceutorhynchinae</taxon>
        <taxon>Ceutorhynchus</taxon>
    </lineage>
</organism>
<name>A0A9N9MMD8_9CUCU</name>
<keyword evidence="1" id="KW-0472">Membrane</keyword>
<dbReference type="Proteomes" id="UP001152799">
    <property type="component" value="Chromosome 2"/>
</dbReference>
<keyword evidence="1" id="KW-1133">Transmembrane helix</keyword>
<keyword evidence="3" id="KW-1185">Reference proteome</keyword>
<proteinExistence type="predicted"/>
<keyword evidence="1" id="KW-0812">Transmembrane</keyword>
<dbReference type="OrthoDB" id="6774808at2759"/>
<dbReference type="PANTHER" id="PTHR38001">
    <property type="entry name" value="PROTEIN CEBPZOS"/>
    <property type="match status" value="1"/>
</dbReference>
<dbReference type="InterPro" id="IPR037764">
    <property type="entry name" value="CEBPZOS"/>
</dbReference>
<dbReference type="PANTHER" id="PTHR38001:SF1">
    <property type="entry name" value="PROTEIN CEBPZOS"/>
    <property type="match status" value="1"/>
</dbReference>
<evidence type="ECO:0000256" key="1">
    <source>
        <dbReference type="SAM" id="Phobius"/>
    </source>
</evidence>
<feature type="transmembrane region" description="Helical" evidence="1">
    <location>
        <begin position="17"/>
        <end position="36"/>
    </location>
</feature>
<accession>A0A9N9MMD8</accession>
<evidence type="ECO:0000313" key="3">
    <source>
        <dbReference type="Proteomes" id="UP001152799"/>
    </source>
</evidence>
<dbReference type="AlphaFoldDB" id="A0A9N9MMD8"/>
<reference evidence="2" key="1">
    <citation type="submission" date="2022-01" db="EMBL/GenBank/DDBJ databases">
        <authorList>
            <person name="King R."/>
        </authorList>
    </citation>
    <scope>NUCLEOTIDE SEQUENCE</scope>
</reference>